<gene>
    <name evidence="1" type="ORF">LEP1GSC024_1829</name>
</gene>
<proteinExistence type="predicted"/>
<dbReference type="EMBL" id="AKXB02000069">
    <property type="protein sequence ID" value="EMO90011.1"/>
    <property type="molecule type" value="Genomic_DNA"/>
</dbReference>
<organism evidence="1 2">
    <name type="scientific">Leptospira noguchii str. 2001034031</name>
    <dbReference type="NCBI Taxonomy" id="1193053"/>
    <lineage>
        <taxon>Bacteria</taxon>
        <taxon>Pseudomonadati</taxon>
        <taxon>Spirochaetota</taxon>
        <taxon>Spirochaetia</taxon>
        <taxon>Leptospirales</taxon>
        <taxon>Leptospiraceae</taxon>
        <taxon>Leptospira</taxon>
    </lineage>
</organism>
<sequence>METQHNAFLWVALETQHNAFLWVALETQHNAFLWVALETQHNAFLWVALETQHNAFLWVALWGGNSVLQRICRNSDRFILRSVGGGYDRERCMSFPSFWVESNFYYKRSQKYLRIDILSKDKVFLR</sequence>
<dbReference type="AntiFam" id="ANF00049">
    <property type="entry name" value="Contained within insertion sequence ISlin1"/>
</dbReference>
<reference evidence="1 2" key="1">
    <citation type="submission" date="2013-01" db="EMBL/GenBank/DDBJ databases">
        <authorList>
            <person name="Harkins D.M."/>
            <person name="Durkin A.S."/>
            <person name="Brinkac L.M."/>
            <person name="Haft D.H."/>
            <person name="Selengut J.D."/>
            <person name="Sanka R."/>
            <person name="DePew J."/>
            <person name="Purushe J."/>
            <person name="Whelen A.C."/>
            <person name="Vinetz J.M."/>
            <person name="Sutton G.G."/>
            <person name="Nierman W.C."/>
            <person name="Fouts D.E."/>
        </authorList>
    </citation>
    <scope>NUCLEOTIDE SEQUENCE [LARGE SCALE GENOMIC DNA]</scope>
    <source>
        <strain evidence="1 2">2001034031</strain>
    </source>
</reference>
<dbReference type="AlphaFoldDB" id="M6YDV6"/>
<dbReference type="Proteomes" id="UP000012138">
    <property type="component" value="Unassembled WGS sequence"/>
</dbReference>
<evidence type="ECO:0000313" key="2">
    <source>
        <dbReference type="Proteomes" id="UP000012138"/>
    </source>
</evidence>
<name>M6YDV6_9LEPT</name>
<comment type="caution">
    <text evidence="1">The sequence shown here is derived from an EMBL/GenBank/DDBJ whole genome shotgun (WGS) entry which is preliminary data.</text>
</comment>
<protein>
    <submittedName>
        <fullName evidence="1">Uncharacterized protein</fullName>
    </submittedName>
</protein>
<accession>M6YDV6</accession>
<evidence type="ECO:0000313" key="1">
    <source>
        <dbReference type="EMBL" id="EMO90011.1"/>
    </source>
</evidence>